<evidence type="ECO:0000259" key="1">
    <source>
        <dbReference type="Pfam" id="PF04073"/>
    </source>
</evidence>
<dbReference type="Pfam" id="PF04073">
    <property type="entry name" value="tRNA_edit"/>
    <property type="match status" value="1"/>
</dbReference>
<dbReference type="GO" id="GO:0002161">
    <property type="term" value="F:aminoacyl-tRNA deacylase activity"/>
    <property type="evidence" value="ECO:0007669"/>
    <property type="project" value="InterPro"/>
</dbReference>
<proteinExistence type="predicted"/>
<protein>
    <recommendedName>
        <fullName evidence="1">YbaK/aminoacyl-tRNA synthetase-associated domain-containing protein</fullName>
    </recommendedName>
</protein>
<dbReference type="AlphaFoldDB" id="X1FPU8"/>
<organism evidence="2">
    <name type="scientific">marine sediment metagenome</name>
    <dbReference type="NCBI Taxonomy" id="412755"/>
    <lineage>
        <taxon>unclassified sequences</taxon>
        <taxon>metagenomes</taxon>
        <taxon>ecological metagenomes</taxon>
    </lineage>
</organism>
<gene>
    <name evidence="2" type="ORF">S03H2_15178</name>
</gene>
<dbReference type="EMBL" id="BARU01007706">
    <property type="protein sequence ID" value="GAH46982.1"/>
    <property type="molecule type" value="Genomic_DNA"/>
</dbReference>
<dbReference type="Gene3D" id="3.90.960.10">
    <property type="entry name" value="YbaK/aminoacyl-tRNA synthetase-associated domain"/>
    <property type="match status" value="1"/>
</dbReference>
<name>X1FPU8_9ZZZZ</name>
<sequence length="88" mass="9574">MTVSRQLKKFLDDAGVSYKVTKHPEAFTAQEVAAAEHVPGKAMAKVVIVLADKKPVMTVLPASYRVDFKKLKKLLGAKSVGLASEDEF</sequence>
<reference evidence="2" key="1">
    <citation type="journal article" date="2014" name="Front. Microbiol.">
        <title>High frequency of phylogenetically diverse reductive dehalogenase-homologous genes in deep subseafloor sedimentary metagenomes.</title>
        <authorList>
            <person name="Kawai M."/>
            <person name="Futagami T."/>
            <person name="Toyoda A."/>
            <person name="Takaki Y."/>
            <person name="Nishi S."/>
            <person name="Hori S."/>
            <person name="Arai W."/>
            <person name="Tsubouchi T."/>
            <person name="Morono Y."/>
            <person name="Uchiyama I."/>
            <person name="Ito T."/>
            <person name="Fujiyama A."/>
            <person name="Inagaki F."/>
            <person name="Takami H."/>
        </authorList>
    </citation>
    <scope>NUCLEOTIDE SEQUENCE</scope>
    <source>
        <strain evidence="2">Expedition CK06-06</strain>
    </source>
</reference>
<accession>X1FPU8</accession>
<dbReference type="CDD" id="cd04332">
    <property type="entry name" value="YbaK_like"/>
    <property type="match status" value="1"/>
</dbReference>
<comment type="caution">
    <text evidence="2">The sequence shown here is derived from an EMBL/GenBank/DDBJ whole genome shotgun (WGS) entry which is preliminary data.</text>
</comment>
<evidence type="ECO:0000313" key="2">
    <source>
        <dbReference type="EMBL" id="GAH46982.1"/>
    </source>
</evidence>
<dbReference type="InterPro" id="IPR036754">
    <property type="entry name" value="YbaK/aa-tRNA-synt-asso_dom_sf"/>
</dbReference>
<dbReference type="InterPro" id="IPR007214">
    <property type="entry name" value="YbaK/aa-tRNA-synth-assoc-dom"/>
</dbReference>
<feature type="non-terminal residue" evidence="2">
    <location>
        <position position="88"/>
    </location>
</feature>
<dbReference type="SUPFAM" id="SSF55826">
    <property type="entry name" value="YbaK/ProRS associated domain"/>
    <property type="match status" value="1"/>
</dbReference>
<feature type="domain" description="YbaK/aminoacyl-tRNA synthetase-associated" evidence="1">
    <location>
        <begin position="23"/>
        <end position="87"/>
    </location>
</feature>